<gene>
    <name evidence="1" type="ORF">A2W58_02025</name>
</gene>
<proteinExistence type="predicted"/>
<dbReference type="Proteomes" id="UP000179264">
    <property type="component" value="Unassembled WGS sequence"/>
</dbReference>
<protein>
    <submittedName>
        <fullName evidence="1">Uncharacterized protein</fullName>
    </submittedName>
</protein>
<organism evidence="1 2">
    <name type="scientific">Candidatus Zambryskibacteria bacterium RIFCSPHIGHO2_02_38_10.5</name>
    <dbReference type="NCBI Taxonomy" id="1802742"/>
    <lineage>
        <taxon>Bacteria</taxon>
        <taxon>Candidatus Zambryskiibacteriota</taxon>
    </lineage>
</organism>
<evidence type="ECO:0000313" key="2">
    <source>
        <dbReference type="Proteomes" id="UP000179264"/>
    </source>
</evidence>
<comment type="caution">
    <text evidence="1">The sequence shown here is derived from an EMBL/GenBank/DDBJ whole genome shotgun (WGS) entry which is preliminary data.</text>
</comment>
<dbReference type="AlphaFoldDB" id="A0A1G2T6Y0"/>
<name>A0A1G2T6Y0_9BACT</name>
<reference evidence="1 2" key="1">
    <citation type="journal article" date="2016" name="Nat. Commun.">
        <title>Thousands of microbial genomes shed light on interconnected biogeochemical processes in an aquifer system.</title>
        <authorList>
            <person name="Anantharaman K."/>
            <person name="Brown C.T."/>
            <person name="Hug L.A."/>
            <person name="Sharon I."/>
            <person name="Castelle C.J."/>
            <person name="Probst A.J."/>
            <person name="Thomas B.C."/>
            <person name="Singh A."/>
            <person name="Wilkins M.J."/>
            <person name="Karaoz U."/>
            <person name="Brodie E.L."/>
            <person name="Williams K.H."/>
            <person name="Hubbard S.S."/>
            <person name="Banfield J.F."/>
        </authorList>
    </citation>
    <scope>NUCLEOTIDE SEQUENCE [LARGE SCALE GENOMIC DNA]</scope>
</reference>
<dbReference type="EMBL" id="MHVL01000028">
    <property type="protein sequence ID" value="OHA93023.1"/>
    <property type="molecule type" value="Genomic_DNA"/>
</dbReference>
<accession>A0A1G2T6Y0</accession>
<sequence>MKVGIIFRSYAKEAGLVPEVVKRAVLSAQKSSELRVGTDVLFEKVLILVPVDYDCGETGSRIRTALEQSRVTAEVLEVSGHHSSKALNFGIRCLYDIGFDYVVIMSNKALEYLKFTVMKGVLSALDVGNKVVGVRINELDDVHAVPIENTFCAWDIHALLSVDGFDSKIGVEEIAPIIRLTRKFGVCTKLISPQTEAKLNIRESTDGKVRHKDVKDTKRERQEAEAIRLGATIEWVLQHIF</sequence>
<evidence type="ECO:0000313" key="1">
    <source>
        <dbReference type="EMBL" id="OHA93023.1"/>
    </source>
</evidence>